<dbReference type="AlphaFoldDB" id="A0A835KJH7"/>
<evidence type="ECO:0000256" key="9">
    <source>
        <dbReference type="PROSITE-ProRule" id="PRU00175"/>
    </source>
</evidence>
<dbReference type="GO" id="GO:0061630">
    <property type="term" value="F:ubiquitin protein ligase activity"/>
    <property type="evidence" value="ECO:0007669"/>
    <property type="project" value="UniProtKB-EC"/>
</dbReference>
<dbReference type="PROSITE" id="PS50089">
    <property type="entry name" value="ZF_RING_2"/>
    <property type="match status" value="1"/>
</dbReference>
<evidence type="ECO:0000256" key="2">
    <source>
        <dbReference type="ARBA" id="ARBA00004906"/>
    </source>
</evidence>
<keyword evidence="7" id="KW-0862">Zinc</keyword>
<dbReference type="PANTHER" id="PTHR14155:SF627">
    <property type="entry name" value="OS06G0192800 PROTEIN"/>
    <property type="match status" value="1"/>
</dbReference>
<comment type="similarity">
    <text evidence="8">Belongs to the RING-type zinc finger family. ATL subfamily.</text>
</comment>
<keyword evidence="4" id="KW-0479">Metal-binding</keyword>
<comment type="caution">
    <text evidence="11">The sequence shown here is derived from an EMBL/GenBank/DDBJ whole genome shotgun (WGS) entry which is preliminary data.</text>
</comment>
<dbReference type="GO" id="GO:0008270">
    <property type="term" value="F:zinc ion binding"/>
    <property type="evidence" value="ECO:0007669"/>
    <property type="project" value="UniProtKB-KW"/>
</dbReference>
<gene>
    <name evidence="11" type="ORF">HU200_015198</name>
</gene>
<accession>A0A835KJH7</accession>
<evidence type="ECO:0000256" key="1">
    <source>
        <dbReference type="ARBA" id="ARBA00000900"/>
    </source>
</evidence>
<evidence type="ECO:0000256" key="6">
    <source>
        <dbReference type="ARBA" id="ARBA00022786"/>
    </source>
</evidence>
<evidence type="ECO:0000256" key="3">
    <source>
        <dbReference type="ARBA" id="ARBA00012483"/>
    </source>
</evidence>
<dbReference type="PANTHER" id="PTHR14155">
    <property type="entry name" value="RING FINGER DOMAIN-CONTAINING"/>
    <property type="match status" value="1"/>
</dbReference>
<dbReference type="SMART" id="SM00184">
    <property type="entry name" value="RING"/>
    <property type="match status" value="1"/>
</dbReference>
<dbReference type="EMBL" id="JACEFO010001603">
    <property type="protein sequence ID" value="KAF8732851.1"/>
    <property type="molecule type" value="Genomic_DNA"/>
</dbReference>
<evidence type="ECO:0000259" key="10">
    <source>
        <dbReference type="PROSITE" id="PS50089"/>
    </source>
</evidence>
<sequence length="133" mass="14063">MALQTGAIRSITPDLYAFLAEAATIAAALEAAEAPPDDCCPVCLVQEDDGEGATWCLVAACGHRFHVACVDKWLRVKPTCPVCRCSALGAAVAACDDDAAEPAEQQQLPSVEETMEWGRVFSVLTLLSLSVPR</sequence>
<comment type="catalytic activity">
    <reaction evidence="1">
        <text>S-ubiquitinyl-[E2 ubiquitin-conjugating enzyme]-L-cysteine + [acceptor protein]-L-lysine = [E2 ubiquitin-conjugating enzyme]-L-cysteine + N(6)-ubiquitinyl-[acceptor protein]-L-lysine.</text>
        <dbReference type="EC" id="2.3.2.27"/>
    </reaction>
</comment>
<evidence type="ECO:0000313" key="11">
    <source>
        <dbReference type="EMBL" id="KAF8732851.1"/>
    </source>
</evidence>
<dbReference type="SUPFAM" id="SSF57850">
    <property type="entry name" value="RING/U-box"/>
    <property type="match status" value="1"/>
</dbReference>
<name>A0A835KJH7_9POAL</name>
<dbReference type="InterPro" id="IPR001841">
    <property type="entry name" value="Znf_RING"/>
</dbReference>
<evidence type="ECO:0000256" key="8">
    <source>
        <dbReference type="ARBA" id="ARBA00024209"/>
    </source>
</evidence>
<dbReference type="OrthoDB" id="696356at2759"/>
<reference evidence="11" key="1">
    <citation type="submission" date="2020-07" db="EMBL/GenBank/DDBJ databases">
        <title>Genome sequence and genetic diversity analysis of an under-domesticated orphan crop, white fonio (Digitaria exilis).</title>
        <authorList>
            <person name="Bennetzen J.L."/>
            <person name="Chen S."/>
            <person name="Ma X."/>
            <person name="Wang X."/>
            <person name="Yssel A.E.J."/>
            <person name="Chaluvadi S.R."/>
            <person name="Johnson M."/>
            <person name="Gangashetty P."/>
            <person name="Hamidou F."/>
            <person name="Sanogo M.D."/>
            <person name="Zwaenepoel A."/>
            <person name="Wallace J."/>
            <person name="Van De Peer Y."/>
            <person name="Van Deynze A."/>
        </authorList>
    </citation>
    <scope>NUCLEOTIDE SEQUENCE</scope>
    <source>
        <tissue evidence="11">Leaves</tissue>
    </source>
</reference>
<dbReference type="Pfam" id="PF12678">
    <property type="entry name" value="zf-rbx1"/>
    <property type="match status" value="1"/>
</dbReference>
<evidence type="ECO:0000313" key="12">
    <source>
        <dbReference type="Proteomes" id="UP000636709"/>
    </source>
</evidence>
<keyword evidence="6" id="KW-0833">Ubl conjugation pathway</keyword>
<dbReference type="Proteomes" id="UP000636709">
    <property type="component" value="Unassembled WGS sequence"/>
</dbReference>
<dbReference type="InterPro" id="IPR013083">
    <property type="entry name" value="Znf_RING/FYVE/PHD"/>
</dbReference>
<evidence type="ECO:0000256" key="5">
    <source>
        <dbReference type="ARBA" id="ARBA00022771"/>
    </source>
</evidence>
<evidence type="ECO:0000256" key="7">
    <source>
        <dbReference type="ARBA" id="ARBA00022833"/>
    </source>
</evidence>
<evidence type="ECO:0000256" key="4">
    <source>
        <dbReference type="ARBA" id="ARBA00022723"/>
    </source>
</evidence>
<dbReference type="InterPro" id="IPR024766">
    <property type="entry name" value="Znf_RING_H2"/>
</dbReference>
<dbReference type="Gene3D" id="3.30.40.10">
    <property type="entry name" value="Zinc/RING finger domain, C3HC4 (zinc finger)"/>
    <property type="match status" value="1"/>
</dbReference>
<dbReference type="EC" id="2.3.2.27" evidence="3"/>
<feature type="domain" description="RING-type" evidence="10">
    <location>
        <begin position="40"/>
        <end position="84"/>
    </location>
</feature>
<comment type="pathway">
    <text evidence="2">Protein modification; protein ubiquitination.</text>
</comment>
<keyword evidence="12" id="KW-1185">Reference proteome</keyword>
<protein>
    <recommendedName>
        <fullName evidence="3">RING-type E3 ubiquitin transferase</fullName>
        <ecNumber evidence="3">2.3.2.27</ecNumber>
    </recommendedName>
</protein>
<proteinExistence type="inferred from homology"/>
<organism evidence="11 12">
    <name type="scientific">Digitaria exilis</name>
    <dbReference type="NCBI Taxonomy" id="1010633"/>
    <lineage>
        <taxon>Eukaryota</taxon>
        <taxon>Viridiplantae</taxon>
        <taxon>Streptophyta</taxon>
        <taxon>Embryophyta</taxon>
        <taxon>Tracheophyta</taxon>
        <taxon>Spermatophyta</taxon>
        <taxon>Magnoliopsida</taxon>
        <taxon>Liliopsida</taxon>
        <taxon>Poales</taxon>
        <taxon>Poaceae</taxon>
        <taxon>PACMAD clade</taxon>
        <taxon>Panicoideae</taxon>
        <taxon>Panicodae</taxon>
        <taxon>Paniceae</taxon>
        <taxon>Anthephorinae</taxon>
        <taxon>Digitaria</taxon>
    </lineage>
</organism>
<keyword evidence="5 9" id="KW-0863">Zinc-finger</keyword>
<dbReference type="InterPro" id="IPR053238">
    <property type="entry name" value="RING-H2_zinc_finger"/>
</dbReference>